<reference evidence="2 3" key="1">
    <citation type="journal article" date="2016" name="PLoS Pathog.">
        <title>Biosynthesis of antibiotic leucinostatins in bio-control fungus Purpureocillium lilacinum and their inhibition on phytophthora revealed by genome mining.</title>
        <authorList>
            <person name="Wang G."/>
            <person name="Liu Z."/>
            <person name="Lin R."/>
            <person name="Li E."/>
            <person name="Mao Z."/>
            <person name="Ling J."/>
            <person name="Yang Y."/>
            <person name="Yin W.B."/>
            <person name="Xie B."/>
        </authorList>
    </citation>
    <scope>NUCLEOTIDE SEQUENCE [LARGE SCALE GENOMIC DNA]</scope>
    <source>
        <strain evidence="2">170</strain>
    </source>
</reference>
<gene>
    <name evidence="2" type="ORF">VFPPC_13875</name>
</gene>
<comment type="caution">
    <text evidence="2">The sequence shown here is derived from an EMBL/GenBank/DDBJ whole genome shotgun (WGS) entry which is preliminary data.</text>
</comment>
<dbReference type="AlphaFoldDB" id="A0A179FGZ2"/>
<feature type="region of interest" description="Disordered" evidence="1">
    <location>
        <begin position="438"/>
        <end position="468"/>
    </location>
</feature>
<dbReference type="OrthoDB" id="3433125at2759"/>
<dbReference type="KEGG" id="pchm:VFPPC_13875"/>
<feature type="compositionally biased region" description="Basic and acidic residues" evidence="1">
    <location>
        <begin position="89"/>
        <end position="102"/>
    </location>
</feature>
<feature type="compositionally biased region" description="Acidic residues" evidence="1">
    <location>
        <begin position="103"/>
        <end position="118"/>
    </location>
</feature>
<feature type="compositionally biased region" description="Basic residues" evidence="1">
    <location>
        <begin position="445"/>
        <end position="459"/>
    </location>
</feature>
<sequence>MSNYRDTSGRYGSEEGPGPNGRRKGPISGLVRAVAGGIGLASESLHHHKEKKEEKKRAAAAATTAEAEGAGESSRAAGGASQSPVVGGEEGKKEVQDAHQDDDVSSDSEDEHQEASPELDEAAWQLDDAQNELAPPPDYATATQNDPDDMARQFIASHPIPEKRPSEQSQLQVPVIIPQRRPGERSRGFIHAYSPLLENVGIDQPTFMDFIKQLNLATMPSPWINAINVASLAVQHVPEPVTIAVAIATHIGTQVALQAHSRSKTNTFLNKINAEFFRPLGLIAVILTWKPSRPGEVVTQARFDAAIEQAADSVSTPNQGMSQVSNKMKSSNATTDFEWPESAPLVFPDLDKLAGTSEGRDAVEQAAKKPNSMKRGMIFAMEYMDKRGQAQWASDHPSSGLAKLGVKPEFHSRYSDPNHPASSGSLIALITGGAIGGRPSEWKMAKRQRKAARRQRRTDRRNMRGPTILGTIGPGALIRGVKKFMHEDVLYLMIANMPSNEQLAAAQTFLNNQPPMVE</sequence>
<feature type="compositionally biased region" description="Low complexity" evidence="1">
    <location>
        <begin position="59"/>
        <end position="80"/>
    </location>
</feature>
<feature type="region of interest" description="Disordered" evidence="1">
    <location>
        <begin position="1"/>
        <end position="118"/>
    </location>
</feature>
<dbReference type="EMBL" id="LSBJ02000005">
    <property type="protein sequence ID" value="OAQ64319.1"/>
    <property type="molecule type" value="Genomic_DNA"/>
</dbReference>
<accession>A0A179FGZ2</accession>
<protein>
    <submittedName>
        <fullName evidence="2">FAD binding domain-containing protein</fullName>
    </submittedName>
</protein>
<dbReference type="GeneID" id="28855641"/>
<evidence type="ECO:0000256" key="1">
    <source>
        <dbReference type="SAM" id="MobiDB-lite"/>
    </source>
</evidence>
<dbReference type="PANTHER" id="PTHR38887">
    <property type="entry name" value="CHROMOSOME 21, WHOLE GENOME SHOTGUN SEQUENCE"/>
    <property type="match status" value="1"/>
</dbReference>
<evidence type="ECO:0000313" key="2">
    <source>
        <dbReference type="EMBL" id="OAQ64319.1"/>
    </source>
</evidence>
<dbReference type="InterPro" id="IPR053221">
    <property type="entry name" value="Burnettramic_acid_biosynth"/>
</dbReference>
<name>A0A179FGZ2_METCM</name>
<dbReference type="Proteomes" id="UP000078397">
    <property type="component" value="Unassembled WGS sequence"/>
</dbReference>
<evidence type="ECO:0000313" key="3">
    <source>
        <dbReference type="Proteomes" id="UP000078397"/>
    </source>
</evidence>
<keyword evidence="3" id="KW-1185">Reference proteome</keyword>
<proteinExistence type="predicted"/>
<dbReference type="PANTHER" id="PTHR38887:SF1">
    <property type="entry name" value="RAS MODIFICATION PROTEIN ERF4"/>
    <property type="match status" value="1"/>
</dbReference>
<dbReference type="RefSeq" id="XP_018141633.1">
    <property type="nucleotide sequence ID" value="XM_018291647.1"/>
</dbReference>
<organism evidence="2 3">
    <name type="scientific">Pochonia chlamydosporia 170</name>
    <dbReference type="NCBI Taxonomy" id="1380566"/>
    <lineage>
        <taxon>Eukaryota</taxon>
        <taxon>Fungi</taxon>
        <taxon>Dikarya</taxon>
        <taxon>Ascomycota</taxon>
        <taxon>Pezizomycotina</taxon>
        <taxon>Sordariomycetes</taxon>
        <taxon>Hypocreomycetidae</taxon>
        <taxon>Hypocreales</taxon>
        <taxon>Clavicipitaceae</taxon>
        <taxon>Pochonia</taxon>
    </lineage>
</organism>